<evidence type="ECO:0000256" key="4">
    <source>
        <dbReference type="ARBA" id="ARBA00022989"/>
    </source>
</evidence>
<evidence type="ECO:0000256" key="6">
    <source>
        <dbReference type="SAM" id="MobiDB-lite"/>
    </source>
</evidence>
<evidence type="ECO:0000256" key="2">
    <source>
        <dbReference type="ARBA" id="ARBA00010265"/>
    </source>
</evidence>
<feature type="region of interest" description="Disordered" evidence="6">
    <location>
        <begin position="1"/>
        <end position="20"/>
    </location>
</feature>
<protein>
    <submittedName>
        <fullName evidence="8">TrbI/VirB10 family protein</fullName>
    </submittedName>
</protein>
<organism evidence="8 9">
    <name type="scientific">Telluria antibiotica</name>
    <dbReference type="NCBI Taxonomy" id="2717319"/>
    <lineage>
        <taxon>Bacteria</taxon>
        <taxon>Pseudomonadati</taxon>
        <taxon>Pseudomonadota</taxon>
        <taxon>Betaproteobacteria</taxon>
        <taxon>Burkholderiales</taxon>
        <taxon>Oxalobacteraceae</taxon>
        <taxon>Telluria group</taxon>
        <taxon>Telluria</taxon>
    </lineage>
</organism>
<dbReference type="InterPro" id="IPR042217">
    <property type="entry name" value="T4SS_VirB10/TrbI"/>
</dbReference>
<dbReference type="Proteomes" id="UP000716322">
    <property type="component" value="Unassembled WGS sequence"/>
</dbReference>
<comment type="caution">
    <text evidence="8">The sequence shown here is derived from an EMBL/GenBank/DDBJ whole genome shotgun (WGS) entry which is preliminary data.</text>
</comment>
<keyword evidence="5 7" id="KW-0472">Membrane</keyword>
<feature type="region of interest" description="Disordered" evidence="6">
    <location>
        <begin position="168"/>
        <end position="195"/>
    </location>
</feature>
<evidence type="ECO:0000256" key="5">
    <source>
        <dbReference type="ARBA" id="ARBA00023136"/>
    </source>
</evidence>
<comment type="subcellular location">
    <subcellularLocation>
        <location evidence="1">Membrane</location>
        <topology evidence="1">Single-pass membrane protein</topology>
    </subcellularLocation>
</comment>
<evidence type="ECO:0000256" key="3">
    <source>
        <dbReference type="ARBA" id="ARBA00022692"/>
    </source>
</evidence>
<evidence type="ECO:0000256" key="7">
    <source>
        <dbReference type="SAM" id="Phobius"/>
    </source>
</evidence>
<comment type="similarity">
    <text evidence="2">Belongs to the TrbI/VirB10 family.</text>
</comment>
<evidence type="ECO:0000313" key="8">
    <source>
        <dbReference type="EMBL" id="NIA56989.1"/>
    </source>
</evidence>
<keyword evidence="9" id="KW-1185">Reference proteome</keyword>
<gene>
    <name evidence="8" type="ORF">HAV22_25525</name>
</gene>
<dbReference type="CDD" id="cd16429">
    <property type="entry name" value="VirB10"/>
    <property type="match status" value="1"/>
</dbReference>
<dbReference type="InterPro" id="IPR005498">
    <property type="entry name" value="T4SS_VirB10/TraB/TrbI"/>
</dbReference>
<feature type="transmembrane region" description="Helical" evidence="7">
    <location>
        <begin position="27"/>
        <end position="48"/>
    </location>
</feature>
<proteinExistence type="inferred from homology"/>
<evidence type="ECO:0000313" key="9">
    <source>
        <dbReference type="Proteomes" id="UP000716322"/>
    </source>
</evidence>
<evidence type="ECO:0000256" key="1">
    <source>
        <dbReference type="ARBA" id="ARBA00004167"/>
    </source>
</evidence>
<feature type="compositionally biased region" description="Low complexity" evidence="6">
    <location>
        <begin position="123"/>
        <end position="138"/>
    </location>
</feature>
<feature type="region of interest" description="Disordered" evidence="6">
    <location>
        <begin position="95"/>
        <end position="148"/>
    </location>
</feature>
<feature type="compositionally biased region" description="Low complexity" evidence="6">
    <location>
        <begin position="177"/>
        <end position="188"/>
    </location>
</feature>
<name>A0ABX0PI66_9BURK</name>
<dbReference type="Pfam" id="PF03743">
    <property type="entry name" value="TrbI"/>
    <property type="match status" value="1"/>
</dbReference>
<keyword evidence="4 7" id="KW-1133">Transmembrane helix</keyword>
<accession>A0ABX0PI66</accession>
<dbReference type="EMBL" id="JAAQOM010000018">
    <property type="protein sequence ID" value="NIA56989.1"/>
    <property type="molecule type" value="Genomic_DNA"/>
</dbReference>
<reference evidence="8 9" key="1">
    <citation type="submission" date="2020-03" db="EMBL/GenBank/DDBJ databases">
        <title>Genome sequence of strain Massilia sp. TW-1.</title>
        <authorList>
            <person name="Chaudhary D.K."/>
        </authorList>
    </citation>
    <scope>NUCLEOTIDE SEQUENCE [LARGE SCALE GENOMIC DNA]</scope>
    <source>
        <strain evidence="8 9">TW-1</strain>
    </source>
</reference>
<dbReference type="Gene3D" id="2.40.128.260">
    <property type="entry name" value="Type IV secretion system, VirB10/TraB/TrbI"/>
    <property type="match status" value="1"/>
</dbReference>
<sequence>MPEHDMSPDASPGQQSKSAGVRRVNNVPLYILGGAMTTFLVIMASVAANRARQQNEPIEKAPQKAGNATMLANAIVGDQKYGMVQAAAVAPSIPAPPESAEASQTALVTARPENPDLPPAPPTSTQQQWTQDQQMAAQGGTRSPADDEAARIRTIKLQQLDEAARARSSLQGVAPRSAASSAVSGSASNPFAGATPANRDEVLAKLAVARQQIESAATDDPTAAYKGRLQLLRASQSAQESGISGILQPVQAGGGRNDVAQFAGGQGDRWRLDAQPEAPRTPYELRAGFVIPAILISGINSELPGQIMAQVSQDVYDTPRSKWKLIPQGSRLVGAYSSDVAYGQARVLVAWQRIVFPDGKAMDIGAMSGVDSAGYAGFNDKVNNHYWKTFSSAFLMSAVTAGIATSQPENSGYGRPSFGSAMSEAVGQQLGQVTAQLVAKNLNIAPTLEIRPGYRFNVIVTKDLTFSKPYEPFDY</sequence>
<keyword evidence="3 7" id="KW-0812">Transmembrane</keyword>